<dbReference type="InterPro" id="IPR007921">
    <property type="entry name" value="CHAP_dom"/>
</dbReference>
<feature type="signal peptide" evidence="1">
    <location>
        <begin position="1"/>
        <end position="28"/>
    </location>
</feature>
<evidence type="ECO:0000313" key="4">
    <source>
        <dbReference type="Proteomes" id="UP001321453"/>
    </source>
</evidence>
<evidence type="ECO:0000313" key="3">
    <source>
        <dbReference type="EMBL" id="MDM7831767.1"/>
    </source>
</evidence>
<comment type="caution">
    <text evidence="3">The sequence shown here is derived from an EMBL/GenBank/DDBJ whole genome shotgun (WGS) entry which is preliminary data.</text>
</comment>
<protein>
    <submittedName>
        <fullName evidence="3">CHAP domain-containing protein</fullName>
    </submittedName>
</protein>
<organism evidence="3 4">
    <name type="scientific">Cellulomonas edaphi</name>
    <dbReference type="NCBI Taxonomy" id="3053468"/>
    <lineage>
        <taxon>Bacteria</taxon>
        <taxon>Bacillati</taxon>
        <taxon>Actinomycetota</taxon>
        <taxon>Actinomycetes</taxon>
        <taxon>Micrococcales</taxon>
        <taxon>Cellulomonadaceae</taxon>
        <taxon>Cellulomonas</taxon>
    </lineage>
</organism>
<dbReference type="PROSITE" id="PS51318">
    <property type="entry name" value="TAT"/>
    <property type="match status" value="1"/>
</dbReference>
<name>A0ABT7S835_9CELL</name>
<feature type="domain" description="Peptidase C51" evidence="2">
    <location>
        <begin position="274"/>
        <end position="358"/>
    </location>
</feature>
<keyword evidence="1" id="KW-0732">Signal</keyword>
<dbReference type="Pfam" id="PF08310">
    <property type="entry name" value="LGFP"/>
    <property type="match status" value="1"/>
</dbReference>
<proteinExistence type="predicted"/>
<accession>A0ABT7S835</accession>
<dbReference type="Gene3D" id="3.90.1720.10">
    <property type="entry name" value="endopeptidase domain like (from Nostoc punctiforme)"/>
    <property type="match status" value="1"/>
</dbReference>
<dbReference type="RefSeq" id="WP_289447187.1">
    <property type="nucleotide sequence ID" value="NZ_JAUCGR010000002.1"/>
</dbReference>
<evidence type="ECO:0000256" key="1">
    <source>
        <dbReference type="SAM" id="SignalP"/>
    </source>
</evidence>
<dbReference type="Pfam" id="PF05257">
    <property type="entry name" value="CHAP"/>
    <property type="match status" value="1"/>
</dbReference>
<gene>
    <name evidence="3" type="ORF">QRT05_10525</name>
</gene>
<feature type="chain" id="PRO_5046863334" evidence="1">
    <location>
        <begin position="29"/>
        <end position="389"/>
    </location>
</feature>
<sequence>MQRSLRRLLAVATVATVAAALPALPASAATPSTTTLKLSSSGIRNGEMIWLTGKVTAAGKASPGRSVRIERRLGGGAWHTVGTSTTSSSGTFTVRQRPAKEYTYRARAAATATRAADTSPTRTVRHTVGDRTLGARAAILASRIGAPTGSIVKARVDGHAVAYRSYRKGLLVKVSSTVRADRTWLVYGDILATYRARGGPKGWLGLPLADPRCGLLEGGCVQRFQHGSIYDNRHTKGVVAAGSSRATEVIAAARSQVGYKQKVFNSSKYNAWVGRNGAWCSIFQSWAAVASGNPGVIPKQSSWRAFLADVRAHERLGSTPKVGALVFFDTITDSSTAATHVGLVVKVKKSSIVTIEANTSTPGGHGEGRGVYQKERPRSWALYYAYPVY</sequence>
<dbReference type="Proteomes" id="UP001321453">
    <property type="component" value="Unassembled WGS sequence"/>
</dbReference>
<dbReference type="InterPro" id="IPR006311">
    <property type="entry name" value="TAT_signal"/>
</dbReference>
<reference evidence="3 4" key="1">
    <citation type="submission" date="2023-06" db="EMBL/GenBank/DDBJ databases">
        <title>Cellulomonas sp. MW9 Whole genome sequence.</title>
        <authorList>
            <person name="Park S."/>
        </authorList>
    </citation>
    <scope>NUCLEOTIDE SEQUENCE [LARGE SCALE GENOMIC DNA]</scope>
    <source>
        <strain evidence="3 4">MW9</strain>
    </source>
</reference>
<dbReference type="InterPro" id="IPR013207">
    <property type="entry name" value="LGFP"/>
</dbReference>
<evidence type="ECO:0000259" key="2">
    <source>
        <dbReference type="Pfam" id="PF05257"/>
    </source>
</evidence>
<keyword evidence="4" id="KW-1185">Reference proteome</keyword>
<dbReference type="EMBL" id="JAUCGR010000002">
    <property type="protein sequence ID" value="MDM7831767.1"/>
    <property type="molecule type" value="Genomic_DNA"/>
</dbReference>